<feature type="non-terminal residue" evidence="2">
    <location>
        <position position="23"/>
    </location>
</feature>
<proteinExistence type="predicted"/>
<evidence type="ECO:0000313" key="2">
    <source>
        <dbReference type="EMBL" id="CAF1600637.1"/>
    </source>
</evidence>
<gene>
    <name evidence="2" type="ORF">GPM918_LOCUS42409</name>
    <name evidence="3" type="ORF">SRO942_LOCUS43639</name>
</gene>
<evidence type="ECO:0000313" key="3">
    <source>
        <dbReference type="EMBL" id="CAF4477630.1"/>
    </source>
</evidence>
<evidence type="ECO:0000313" key="4">
    <source>
        <dbReference type="Proteomes" id="UP000663829"/>
    </source>
</evidence>
<dbReference type="AlphaFoldDB" id="A0A816AWB1"/>
<accession>A0A816AWB1</accession>
<dbReference type="Proteomes" id="UP000663829">
    <property type="component" value="Unassembled WGS sequence"/>
</dbReference>
<dbReference type="Proteomes" id="UP000681722">
    <property type="component" value="Unassembled WGS sequence"/>
</dbReference>
<protein>
    <submittedName>
        <fullName evidence="2">Uncharacterized protein</fullName>
    </submittedName>
</protein>
<dbReference type="EMBL" id="CAJOBC010102086">
    <property type="protein sequence ID" value="CAF4477630.1"/>
    <property type="molecule type" value="Genomic_DNA"/>
</dbReference>
<dbReference type="EMBL" id="CAJNOQ010035673">
    <property type="protein sequence ID" value="CAF1600637.1"/>
    <property type="molecule type" value="Genomic_DNA"/>
</dbReference>
<organism evidence="2 4">
    <name type="scientific">Didymodactylos carnosus</name>
    <dbReference type="NCBI Taxonomy" id="1234261"/>
    <lineage>
        <taxon>Eukaryota</taxon>
        <taxon>Metazoa</taxon>
        <taxon>Spiralia</taxon>
        <taxon>Gnathifera</taxon>
        <taxon>Rotifera</taxon>
        <taxon>Eurotatoria</taxon>
        <taxon>Bdelloidea</taxon>
        <taxon>Philodinida</taxon>
        <taxon>Philodinidae</taxon>
        <taxon>Didymodactylos</taxon>
    </lineage>
</organism>
<name>A0A816AWB1_9BILA</name>
<sequence length="23" mass="2528">MSYEPLNESSEEDAVGKLAEAEE</sequence>
<keyword evidence="4" id="KW-1185">Reference proteome</keyword>
<evidence type="ECO:0000256" key="1">
    <source>
        <dbReference type="SAM" id="MobiDB-lite"/>
    </source>
</evidence>
<reference evidence="2" key="1">
    <citation type="submission" date="2021-02" db="EMBL/GenBank/DDBJ databases">
        <authorList>
            <person name="Nowell W R."/>
        </authorList>
    </citation>
    <scope>NUCLEOTIDE SEQUENCE</scope>
</reference>
<feature type="region of interest" description="Disordered" evidence="1">
    <location>
        <begin position="1"/>
        <end position="23"/>
    </location>
</feature>
<comment type="caution">
    <text evidence="2">The sequence shown here is derived from an EMBL/GenBank/DDBJ whole genome shotgun (WGS) entry which is preliminary data.</text>
</comment>